<comment type="similarity">
    <text evidence="1">Belongs to the glycosyltransferase 2 family.</text>
</comment>
<dbReference type="InterPro" id="IPR001173">
    <property type="entry name" value="Glyco_trans_2-like"/>
</dbReference>
<evidence type="ECO:0000259" key="4">
    <source>
        <dbReference type="Pfam" id="PF00535"/>
    </source>
</evidence>
<evidence type="ECO:0000256" key="2">
    <source>
        <dbReference type="ARBA" id="ARBA00022676"/>
    </source>
</evidence>
<comment type="caution">
    <text evidence="5">The sequence shown here is derived from an EMBL/GenBank/DDBJ whole genome shotgun (WGS) entry which is preliminary data.</text>
</comment>
<name>A0A8J4PU20_9MYCE</name>
<accession>A0A8J4PU20</accession>
<dbReference type="PANTHER" id="PTHR43685">
    <property type="entry name" value="GLYCOSYLTRANSFERASE"/>
    <property type="match status" value="1"/>
</dbReference>
<dbReference type="OrthoDB" id="60542at2759"/>
<keyword evidence="3" id="KW-0808">Transferase</keyword>
<feature type="domain" description="Glycosyltransferase 2-like" evidence="4">
    <location>
        <begin position="5"/>
        <end position="193"/>
    </location>
</feature>
<evidence type="ECO:0000313" key="6">
    <source>
        <dbReference type="Proteomes" id="UP000695562"/>
    </source>
</evidence>
<organism evidence="5 6">
    <name type="scientific">Polysphondylium violaceum</name>
    <dbReference type="NCBI Taxonomy" id="133409"/>
    <lineage>
        <taxon>Eukaryota</taxon>
        <taxon>Amoebozoa</taxon>
        <taxon>Evosea</taxon>
        <taxon>Eumycetozoa</taxon>
        <taxon>Dictyostelia</taxon>
        <taxon>Dictyosteliales</taxon>
        <taxon>Dictyosteliaceae</taxon>
        <taxon>Polysphondylium</taxon>
    </lineage>
</organism>
<dbReference type="InterPro" id="IPR029044">
    <property type="entry name" value="Nucleotide-diphossugar_trans"/>
</dbReference>
<dbReference type="Gene3D" id="3.90.550.10">
    <property type="entry name" value="Spore Coat Polysaccharide Biosynthesis Protein SpsA, Chain A"/>
    <property type="match status" value="1"/>
</dbReference>
<evidence type="ECO:0000313" key="5">
    <source>
        <dbReference type="EMBL" id="KAF2073585.1"/>
    </source>
</evidence>
<dbReference type="InterPro" id="IPR050834">
    <property type="entry name" value="Glycosyltransf_2"/>
</dbReference>
<sequence length="715" mass="83079">MVQLSVVLPVYVKDKSNSNVVIEYLQQSANSIINQSFLDWELIIINDGSWDDDNCSLKSLLQSYQEQDKRIKIITHLENKGLVYCLNDAIINHSKGNYIARMDCDDISNPNRFHLQYQYLESNLNIGVVGCPVKVFNDNSSETIEQLFNNENSSNSNRIIQHPDKDLANWSMIFNCCLVHPSVMMRRSVFRKYSSKYPHIEDYSLWLKLITKYKVNVSNIQLPKPLLLLRKHQHSISSQYLDIQKKSSIQSSCHYLKKLLMDQLNNNSSTNAIEQLVKEDIMEILLFPSVISKSIEKVEEIPKCIQLLEVIEEAFSKIESFTLSRDILKESTNERIGELVSICMSSYPNHPTSLSVWTKWLSRNPTSQLVSLLSSSNPSMLFKQSPTTATTPKLVNRNLNKNGIRVVVFSKDRAFQLNQYLRTFYKYSVKDKENQFIIDMVVIYTYSEAKYQQSYQSVIDRYTTNDSNSNILFIKEENFTQELQVYAIQQNPYHYIMFAVDDIIYYNDFNLGVYAKELENNPDCLGFYLKMNSYITYCHTCDESISVPIDRVVITTNANDINNNSNNKSNGIMKWDRSKPDCKRDWNYPFDLCSTIYKTEQVDLILKNIIKYYGIKTGISHPNRLEFNGNRVIIQKQSYIHLPYCLSPTEPIMSVVTINRVQDVNDNPFYTANDQDNNTLTLDQLDQLLFNTDFNDQQYSKQLFNSVHIGDVYFI</sequence>
<dbReference type="SUPFAM" id="SSF53448">
    <property type="entry name" value="Nucleotide-diphospho-sugar transferases"/>
    <property type="match status" value="1"/>
</dbReference>
<dbReference type="GO" id="GO:0016757">
    <property type="term" value="F:glycosyltransferase activity"/>
    <property type="evidence" value="ECO:0007669"/>
    <property type="project" value="UniProtKB-KW"/>
</dbReference>
<evidence type="ECO:0000256" key="1">
    <source>
        <dbReference type="ARBA" id="ARBA00006739"/>
    </source>
</evidence>
<dbReference type="PANTHER" id="PTHR43685:SF5">
    <property type="entry name" value="GLYCOSYLTRANSFERASE EPSE-RELATED"/>
    <property type="match status" value="1"/>
</dbReference>
<gene>
    <name evidence="5" type="ORF">CYY_005102</name>
</gene>
<dbReference type="AlphaFoldDB" id="A0A8J4PU20"/>
<dbReference type="Pfam" id="PF00535">
    <property type="entry name" value="Glycos_transf_2"/>
    <property type="match status" value="1"/>
</dbReference>
<proteinExistence type="inferred from homology"/>
<protein>
    <recommendedName>
        <fullName evidence="4">Glycosyltransferase 2-like domain-containing protein</fullName>
    </recommendedName>
</protein>
<keyword evidence="6" id="KW-1185">Reference proteome</keyword>
<dbReference type="Proteomes" id="UP000695562">
    <property type="component" value="Unassembled WGS sequence"/>
</dbReference>
<dbReference type="EMBL" id="AJWJ01000195">
    <property type="protein sequence ID" value="KAF2073585.1"/>
    <property type="molecule type" value="Genomic_DNA"/>
</dbReference>
<reference evidence="5" key="1">
    <citation type="submission" date="2020-01" db="EMBL/GenBank/DDBJ databases">
        <title>Development of genomics and gene disruption for Polysphondylium violaceum indicates a role for the polyketide synthase stlB in stalk morphogenesis.</title>
        <authorList>
            <person name="Narita B."/>
            <person name="Kawabe Y."/>
            <person name="Kin K."/>
            <person name="Saito T."/>
            <person name="Gibbs R."/>
            <person name="Kuspa A."/>
            <person name="Muzny D."/>
            <person name="Queller D."/>
            <person name="Richards S."/>
            <person name="Strassman J."/>
            <person name="Sucgang R."/>
            <person name="Worley K."/>
            <person name="Schaap P."/>
        </authorList>
    </citation>
    <scope>NUCLEOTIDE SEQUENCE</scope>
    <source>
        <strain evidence="5">QSvi11</strain>
    </source>
</reference>
<keyword evidence="2" id="KW-0328">Glycosyltransferase</keyword>
<evidence type="ECO:0000256" key="3">
    <source>
        <dbReference type="ARBA" id="ARBA00022679"/>
    </source>
</evidence>